<dbReference type="AlphaFoldDB" id="A0ABD0RN95"/>
<organism evidence="1 2">
    <name type="scientific">Cirrhinus mrigala</name>
    <name type="common">Mrigala</name>
    <dbReference type="NCBI Taxonomy" id="683832"/>
    <lineage>
        <taxon>Eukaryota</taxon>
        <taxon>Metazoa</taxon>
        <taxon>Chordata</taxon>
        <taxon>Craniata</taxon>
        <taxon>Vertebrata</taxon>
        <taxon>Euteleostomi</taxon>
        <taxon>Actinopterygii</taxon>
        <taxon>Neopterygii</taxon>
        <taxon>Teleostei</taxon>
        <taxon>Ostariophysi</taxon>
        <taxon>Cypriniformes</taxon>
        <taxon>Cyprinidae</taxon>
        <taxon>Labeoninae</taxon>
        <taxon>Labeonini</taxon>
        <taxon>Cirrhinus</taxon>
    </lineage>
</organism>
<evidence type="ECO:0000313" key="2">
    <source>
        <dbReference type="Proteomes" id="UP001529510"/>
    </source>
</evidence>
<accession>A0ABD0RN95</accession>
<protein>
    <submittedName>
        <fullName evidence="1">Uncharacterized protein</fullName>
    </submittedName>
</protein>
<gene>
    <name evidence="1" type="ORF">M9458_002978</name>
</gene>
<name>A0ABD0RN95_CIRMR</name>
<dbReference type="EMBL" id="JAMKFB020000002">
    <property type="protein sequence ID" value="KAL0199791.1"/>
    <property type="molecule type" value="Genomic_DNA"/>
</dbReference>
<feature type="non-terminal residue" evidence="1">
    <location>
        <position position="1"/>
    </location>
</feature>
<evidence type="ECO:0000313" key="1">
    <source>
        <dbReference type="EMBL" id="KAL0199791.1"/>
    </source>
</evidence>
<keyword evidence="2" id="KW-1185">Reference proteome</keyword>
<comment type="caution">
    <text evidence="1">The sequence shown here is derived from an EMBL/GenBank/DDBJ whole genome shotgun (WGS) entry which is preliminary data.</text>
</comment>
<sequence>YINQNESLMPSMTNPIYQHPGPPRTLPHSSSALDETEEEYLNCFKSPATSAAAPPEYLNTSHTRLLSSQPFFSVQGFNPQNSMDNPDYQQDFCPLELKTHTNGHLPAAENAEYMGLEVH</sequence>
<proteinExistence type="predicted"/>
<reference evidence="1 2" key="1">
    <citation type="submission" date="2024-05" db="EMBL/GenBank/DDBJ databases">
        <title>Genome sequencing and assembly of Indian major carp, Cirrhinus mrigala (Hamilton, 1822).</title>
        <authorList>
            <person name="Mohindra V."/>
            <person name="Chowdhury L.M."/>
            <person name="Lal K."/>
            <person name="Jena J.K."/>
        </authorList>
    </citation>
    <scope>NUCLEOTIDE SEQUENCE [LARGE SCALE GENOMIC DNA]</scope>
    <source>
        <strain evidence="1">CM1030</strain>
        <tissue evidence="1">Blood</tissue>
    </source>
</reference>
<dbReference type="Proteomes" id="UP001529510">
    <property type="component" value="Unassembled WGS sequence"/>
</dbReference>